<gene>
    <name evidence="2" type="ORF">HF577_31395</name>
</gene>
<reference evidence="2 3" key="1">
    <citation type="submission" date="2020-04" db="EMBL/GenBank/DDBJ databases">
        <authorList>
            <person name="Klaysubun C."/>
            <person name="Duangmal K."/>
            <person name="Lipun K."/>
        </authorList>
    </citation>
    <scope>NUCLEOTIDE SEQUENCE [LARGE SCALE GENOMIC DNA]</scope>
    <source>
        <strain evidence="2 3">JCM 11839</strain>
    </source>
</reference>
<comment type="caution">
    <text evidence="2">The sequence shown here is derived from an EMBL/GenBank/DDBJ whole genome shotgun (WGS) entry which is preliminary data.</text>
</comment>
<dbReference type="Proteomes" id="UP001296706">
    <property type="component" value="Unassembled WGS sequence"/>
</dbReference>
<organism evidence="2 3">
    <name type="scientific">Pseudonocardia xinjiangensis</name>
    <dbReference type="NCBI Taxonomy" id="75289"/>
    <lineage>
        <taxon>Bacteria</taxon>
        <taxon>Bacillati</taxon>
        <taxon>Actinomycetota</taxon>
        <taxon>Actinomycetes</taxon>
        <taxon>Pseudonocardiales</taxon>
        <taxon>Pseudonocardiaceae</taxon>
        <taxon>Pseudonocardia</taxon>
    </lineage>
</organism>
<name>A0ABX1RMG7_9PSEU</name>
<feature type="compositionally biased region" description="Basic and acidic residues" evidence="1">
    <location>
        <begin position="40"/>
        <end position="60"/>
    </location>
</feature>
<keyword evidence="3" id="KW-1185">Reference proteome</keyword>
<evidence type="ECO:0000256" key="1">
    <source>
        <dbReference type="SAM" id="MobiDB-lite"/>
    </source>
</evidence>
<dbReference type="EMBL" id="JAAXKY010000157">
    <property type="protein sequence ID" value="NMH81585.1"/>
    <property type="molecule type" value="Genomic_DNA"/>
</dbReference>
<accession>A0ABX1RMG7</accession>
<proteinExistence type="predicted"/>
<feature type="compositionally biased region" description="Basic and acidic residues" evidence="1">
    <location>
        <begin position="83"/>
        <end position="95"/>
    </location>
</feature>
<feature type="region of interest" description="Disordered" evidence="1">
    <location>
        <begin position="1"/>
        <end position="98"/>
    </location>
</feature>
<dbReference type="Pfam" id="PF05800">
    <property type="entry name" value="GvpO"/>
    <property type="match status" value="1"/>
</dbReference>
<evidence type="ECO:0000313" key="2">
    <source>
        <dbReference type="EMBL" id="NMH81585.1"/>
    </source>
</evidence>
<dbReference type="InterPro" id="IPR008634">
    <property type="entry name" value="Gas-vesicle_GvpO"/>
</dbReference>
<evidence type="ECO:0000313" key="3">
    <source>
        <dbReference type="Proteomes" id="UP001296706"/>
    </source>
</evidence>
<protein>
    <submittedName>
        <fullName evidence="2">Gas vesicle protein</fullName>
    </submittedName>
</protein>
<sequence>MSDDVRPTPGIRQARDGAEVADEEQVAPRRLREVGNGSGREAKHAPPAAERDEEHDEQDRPRRRPAGGPPGGSGARRRPAPATDRDDGPGPRERPAPAIRAAAAARLAMENVAEFTGLEPENVVAIDRRDGDWHVDVEVVESHRIPDTTDVLAIYEVRLDRDGDLLSYRRTRRYARGQFDKESR</sequence>